<dbReference type="Proteomes" id="UP000824267">
    <property type="component" value="Unassembled WGS sequence"/>
</dbReference>
<sequence>MCLLLVGGAVHAEKFKYAASKKPTKKAELERCRRGQGSAELSINNVRARINTWGNMWYDGATARYFVPKDGNSTAMYCAALWIGGQDANLQLRVAALRFGQDGDDFWPGPLTVDANASVDKAVCEQWDKHFRITKAEVEYFVAGIEKNAAGQVVSVDASRATEAIKTWPAHGDQTKKQSRFLAPFFDQNGDGVYSWEEGDYPYYDLSGELCPAKIKANLPPGTPYTPTPTMESDPNYGTGGVVPATGGLLVDQVLKGDETIWWVFNDKGNAHTESKSENPIGLEIRAQAFAFTMSDEINNMTFYSYEIINRSTFVLTNTYFSQWVDSDLGYAQDDYVGCDVERGLGYCYNGKATDGPGTGAYSGNPPAVGIDFFQGPYMDPDGIDNPKVDVDKFIDVYGSAALEPYKNEDGTVNNILLTDDAYKYKEAWYPKSRDSVNACAINGVNFGNGIVDDERFGMRRFVYYNNDLGNNGEPDKATDYYNYLRGVWKDGSKMCFGGNGYNSGAGLNTAVKTDFMFPGTSDIWGWGTRTGGNEDVGKQEWTEQTAGNSPGDRRFMQSAGPFTLKPGAINYITVGIPFAQAVQGGPMASVELLRQIDDKCQALFDNCFNVMEGPDAPQVVVQELDREIILYLTNESGNNVNESYDMEDVTIPRSYTVTGSNGQDSTVEYDRHYRFEGYQIFQLKDATVSVADIYDESKAQLIAQCDIENYDSTQNNKAIAQLVNYSEVNGLLTPQVMVSGENKGIRHSFRITEDKFSNNTDKRVVNNQKYYYVAIAYAYNNYKEFAPGDATKVDGQKTPYLASRKLGGGGNIDPVVAIPHMVNSEQNGTLVQSSYGVSPEVIRIEGQGNGGLVLNFDKSTVNQLMGAKGQYPEGGVSGVDGTYKSFVEYPMYTTNYGPLNIKIVDPLKVRAGSYLIRLEPAESGNMNDCNWVLTNSDPTKPVFDDVMEVRSSRPIGQINEEIIFELGISIQLSNPSAVAESNNSTVSGKEARGGALIAGSLLSSSVTFANASQPWLSGIADNDAAQATDWIRAGGVTGSDEQGLATDWLDYYYTGALRPDGLAAMRVPMDASSEYENCAGGWWSPYRLTSISNEFFHPAFNEDLFFNPNQPYDAQNVDAQNALKVPSLIYNDMNNLASVDIVFTNDKTKWTRCPVIEMGSDTLLTEGHAKRFTLRKGASVDKDGNREEGSTGMGWFPGYAVNLETGERLNIMFGENSALGHQNGRDMLWNPTSVVADDGGYVFGGMHYIYILGTSEVRYNKLGIETIKPTRYDEGAWAKSMLDMLSSATGLSAGVGTNGVANSQNIDAGHKLFSTVMWVGMPLATCFEYGSANVALDKKNQSLIPTDATVSIRVRKPYAQNWSTNQWGQRVDGVQNNNYPLYQFSISAGLATIIGHNETAVSALDNITVVPNPYFAASEYEQDQVQNLVKITNLPPDCYITIYSVDGTVVRKLRGPSASLVSGGGTALTSVDWDLKNHKGLPISGGVYLIHIKADGVGEKLIKWFGSLRPVDLNSFQ</sequence>
<protein>
    <recommendedName>
        <fullName evidence="3">T9SS C-terminal target domain-containing protein</fullName>
    </recommendedName>
</protein>
<reference evidence="1" key="2">
    <citation type="submission" date="2021-04" db="EMBL/GenBank/DDBJ databases">
        <authorList>
            <person name="Gilroy R."/>
        </authorList>
    </citation>
    <scope>NUCLEOTIDE SEQUENCE</scope>
    <source>
        <strain evidence="1">Gambia16-930</strain>
    </source>
</reference>
<dbReference type="Gene3D" id="2.60.40.4070">
    <property type="match status" value="1"/>
</dbReference>
<accession>A0A9D1UHC6</accession>
<proteinExistence type="predicted"/>
<organism evidence="1 2">
    <name type="scientific">Candidatus Onthomorpha intestinigallinarum</name>
    <dbReference type="NCBI Taxonomy" id="2840880"/>
    <lineage>
        <taxon>Bacteria</taxon>
        <taxon>Pseudomonadati</taxon>
        <taxon>Bacteroidota</taxon>
        <taxon>Bacteroidia</taxon>
        <taxon>Bacteroidales</taxon>
        <taxon>Candidatus Onthomorpha</taxon>
    </lineage>
</organism>
<name>A0A9D1UHC6_9BACT</name>
<evidence type="ECO:0000313" key="1">
    <source>
        <dbReference type="EMBL" id="HIW87418.1"/>
    </source>
</evidence>
<evidence type="ECO:0000313" key="2">
    <source>
        <dbReference type="Proteomes" id="UP000824267"/>
    </source>
</evidence>
<gene>
    <name evidence="1" type="ORF">IAC47_03995</name>
</gene>
<comment type="caution">
    <text evidence="1">The sequence shown here is derived from an EMBL/GenBank/DDBJ whole genome shotgun (WGS) entry which is preliminary data.</text>
</comment>
<evidence type="ECO:0008006" key="3">
    <source>
        <dbReference type="Google" id="ProtNLM"/>
    </source>
</evidence>
<dbReference type="EMBL" id="DXGG01000132">
    <property type="protein sequence ID" value="HIW87418.1"/>
    <property type="molecule type" value="Genomic_DNA"/>
</dbReference>
<reference evidence="1" key="1">
    <citation type="journal article" date="2021" name="PeerJ">
        <title>Extensive microbial diversity within the chicken gut microbiome revealed by metagenomics and culture.</title>
        <authorList>
            <person name="Gilroy R."/>
            <person name="Ravi A."/>
            <person name="Getino M."/>
            <person name="Pursley I."/>
            <person name="Horton D.L."/>
            <person name="Alikhan N.F."/>
            <person name="Baker D."/>
            <person name="Gharbi K."/>
            <person name="Hall N."/>
            <person name="Watson M."/>
            <person name="Adriaenssens E.M."/>
            <person name="Foster-Nyarko E."/>
            <person name="Jarju S."/>
            <person name="Secka A."/>
            <person name="Antonio M."/>
            <person name="Oren A."/>
            <person name="Chaudhuri R.R."/>
            <person name="La Ragione R."/>
            <person name="Hildebrand F."/>
            <person name="Pallen M.J."/>
        </authorList>
    </citation>
    <scope>NUCLEOTIDE SEQUENCE</scope>
    <source>
        <strain evidence="1">Gambia16-930</strain>
    </source>
</reference>